<comment type="caution">
    <text evidence="8">The sequence shown here is derived from an EMBL/GenBank/DDBJ whole genome shotgun (WGS) entry which is preliminary data.</text>
</comment>
<reference evidence="9 10" key="1">
    <citation type="journal article" date="2020" name="bioRxiv">
        <title>Sequence and annotation of 42 cannabis genomes reveals extensive copy number variation in cannabinoid synthesis and pathogen resistance genes.</title>
        <authorList>
            <person name="Mckernan K.J."/>
            <person name="Helbert Y."/>
            <person name="Kane L.T."/>
            <person name="Ebling H."/>
            <person name="Zhang L."/>
            <person name="Liu B."/>
            <person name="Eaton Z."/>
            <person name="Mclaughlin S."/>
            <person name="Kingan S."/>
            <person name="Baybayan P."/>
            <person name="Concepcion G."/>
            <person name="Jordan M."/>
            <person name="Riva A."/>
            <person name="Barbazuk W."/>
            <person name="Harkins T."/>
        </authorList>
    </citation>
    <scope>NUCLEOTIDE SEQUENCE [LARGE SCALE GENOMIC DNA]</scope>
    <source>
        <strain evidence="9 10">cv. Jamaican Lion 4</strain>
        <strain evidence="8">Father</strain>
        <strain evidence="7">Mother</strain>
        <tissue evidence="8">Leaf</tissue>
    </source>
</reference>
<protein>
    <submittedName>
        <fullName evidence="8">Uncharacterized protein</fullName>
    </submittedName>
</protein>
<dbReference type="EMBL" id="JAATIQ010000205">
    <property type="protein sequence ID" value="KAF4370488.1"/>
    <property type="molecule type" value="Genomic_DNA"/>
</dbReference>
<evidence type="ECO:0000313" key="10">
    <source>
        <dbReference type="Proteomes" id="UP000583929"/>
    </source>
</evidence>
<dbReference type="GO" id="GO:0012505">
    <property type="term" value="C:endomembrane system"/>
    <property type="evidence" value="ECO:0007669"/>
    <property type="project" value="UniProtKB-SubCell"/>
</dbReference>
<evidence type="ECO:0000256" key="5">
    <source>
        <dbReference type="ARBA" id="ARBA00022989"/>
    </source>
</evidence>
<keyword evidence="6" id="KW-0472">Membrane</keyword>
<keyword evidence="2" id="KW-0328">Glycosyltransferase</keyword>
<dbReference type="EMBL" id="JAATIP010000396">
    <property type="protein sequence ID" value="KAF4349393.1"/>
    <property type="molecule type" value="Genomic_DNA"/>
</dbReference>
<gene>
    <name evidence="7" type="ORF">F8388_012563</name>
    <name evidence="8" type="ORF">G4B88_005209</name>
</gene>
<evidence type="ECO:0000313" key="7">
    <source>
        <dbReference type="EMBL" id="KAF4349393.1"/>
    </source>
</evidence>
<evidence type="ECO:0000313" key="8">
    <source>
        <dbReference type="EMBL" id="KAF4370488.1"/>
    </source>
</evidence>
<keyword evidence="3" id="KW-0808">Transferase</keyword>
<dbReference type="GO" id="GO:0030244">
    <property type="term" value="P:cellulose biosynthetic process"/>
    <property type="evidence" value="ECO:0007669"/>
    <property type="project" value="InterPro"/>
</dbReference>
<proteinExistence type="predicted"/>
<name>A0A7J6FIP3_CANSA</name>
<evidence type="ECO:0000256" key="6">
    <source>
        <dbReference type="ARBA" id="ARBA00023136"/>
    </source>
</evidence>
<keyword evidence="4" id="KW-0812">Transmembrane</keyword>
<dbReference type="GO" id="GO:0016760">
    <property type="term" value="F:cellulose synthase (UDP-forming) activity"/>
    <property type="evidence" value="ECO:0007669"/>
    <property type="project" value="InterPro"/>
</dbReference>
<dbReference type="Proteomes" id="UP000525078">
    <property type="component" value="Unassembled WGS sequence"/>
</dbReference>
<evidence type="ECO:0000313" key="9">
    <source>
        <dbReference type="Proteomes" id="UP000525078"/>
    </source>
</evidence>
<dbReference type="Proteomes" id="UP000583929">
    <property type="component" value="Unassembled WGS sequence"/>
</dbReference>
<dbReference type="AlphaFoldDB" id="A0A7J6FIP3"/>
<comment type="subcellular location">
    <subcellularLocation>
        <location evidence="1">Endomembrane system</location>
    </subcellularLocation>
</comment>
<sequence length="84" mass="9477">MAYGTYTYLCTELILGESSNVTSEQKLEKKYGQLPFFVALHLLCKRNRMVGITSAMLSASLLKEAIHVISCDCERKTEWGKQAE</sequence>
<evidence type="ECO:0000256" key="2">
    <source>
        <dbReference type="ARBA" id="ARBA00022676"/>
    </source>
</evidence>
<evidence type="ECO:0000256" key="3">
    <source>
        <dbReference type="ARBA" id="ARBA00022679"/>
    </source>
</evidence>
<dbReference type="Pfam" id="PF03552">
    <property type="entry name" value="Cellulose_synt"/>
    <property type="match status" value="1"/>
</dbReference>
<keyword evidence="5" id="KW-1133">Transmembrane helix</keyword>
<dbReference type="InterPro" id="IPR005150">
    <property type="entry name" value="Cellulose_synth"/>
</dbReference>
<accession>A0A7J6FIP3</accession>
<dbReference type="GO" id="GO:0016020">
    <property type="term" value="C:membrane"/>
    <property type="evidence" value="ECO:0007669"/>
    <property type="project" value="InterPro"/>
</dbReference>
<evidence type="ECO:0000256" key="1">
    <source>
        <dbReference type="ARBA" id="ARBA00004308"/>
    </source>
</evidence>
<organism evidence="8 10">
    <name type="scientific">Cannabis sativa</name>
    <name type="common">Hemp</name>
    <name type="synonym">Marijuana</name>
    <dbReference type="NCBI Taxonomy" id="3483"/>
    <lineage>
        <taxon>Eukaryota</taxon>
        <taxon>Viridiplantae</taxon>
        <taxon>Streptophyta</taxon>
        <taxon>Embryophyta</taxon>
        <taxon>Tracheophyta</taxon>
        <taxon>Spermatophyta</taxon>
        <taxon>Magnoliopsida</taxon>
        <taxon>eudicotyledons</taxon>
        <taxon>Gunneridae</taxon>
        <taxon>Pentapetalae</taxon>
        <taxon>rosids</taxon>
        <taxon>fabids</taxon>
        <taxon>Rosales</taxon>
        <taxon>Cannabaceae</taxon>
        <taxon>Cannabis</taxon>
    </lineage>
</organism>
<evidence type="ECO:0000256" key="4">
    <source>
        <dbReference type="ARBA" id="ARBA00022692"/>
    </source>
</evidence>
<keyword evidence="10" id="KW-1185">Reference proteome</keyword>